<evidence type="ECO:0000256" key="6">
    <source>
        <dbReference type="ARBA" id="ARBA00023125"/>
    </source>
</evidence>
<keyword evidence="4" id="KW-0862">Zinc</keyword>
<evidence type="ECO:0000256" key="9">
    <source>
        <dbReference type="SAM" id="MobiDB-lite"/>
    </source>
</evidence>
<keyword evidence="8" id="KW-0675">Receptor</keyword>
<dbReference type="Gene3D" id="1.10.565.10">
    <property type="entry name" value="Retinoid X Receptor"/>
    <property type="match status" value="1"/>
</dbReference>
<dbReference type="GO" id="GO:0000978">
    <property type="term" value="F:RNA polymerase II cis-regulatory region sequence-specific DNA binding"/>
    <property type="evidence" value="ECO:0007669"/>
    <property type="project" value="TreeGrafter"/>
</dbReference>
<dbReference type="GO" id="GO:0000122">
    <property type="term" value="P:negative regulation of transcription by RNA polymerase II"/>
    <property type="evidence" value="ECO:0007669"/>
    <property type="project" value="TreeGrafter"/>
</dbReference>
<dbReference type="InterPro" id="IPR001728">
    <property type="entry name" value="ThyrH_rcpt"/>
</dbReference>
<name>A0A8C3JP41_9CHAR</name>
<evidence type="ECO:0000313" key="11">
    <source>
        <dbReference type="Proteomes" id="UP000694419"/>
    </source>
</evidence>
<sequence length="230" mass="25049">MIKSLQHRPNPSAEEWELIHVVTEAHRSTNAQGSHWKQKRKFLPEDIGQSPMASMPDGDKVDLEAFSEFTKIITPAITRVVDFAKKLPMFSEVRSRGEDPGEGLGGGGTRHNAAVDCVCVPALRCHPFFPPPPTSSSSSISDPSAALRRPDHPAEGLLHGDHVAAGGRALRPRERDADAERGDGRQAGAAQERRPRRRLRCHLRPGQVPLCLQPGRHRGGPAPGRAAHVL</sequence>
<keyword evidence="7" id="KW-0804">Transcription</keyword>
<keyword evidence="11" id="KW-1185">Reference proteome</keyword>
<accession>A0A8C3JP41</accession>
<dbReference type="InterPro" id="IPR050234">
    <property type="entry name" value="Nuclear_hormone_rcpt_NR1"/>
</dbReference>
<organism evidence="10 11">
    <name type="scientific">Calidris pygmaea</name>
    <name type="common">Spoon-billed sandpiper</name>
    <dbReference type="NCBI Taxonomy" id="425635"/>
    <lineage>
        <taxon>Eukaryota</taxon>
        <taxon>Metazoa</taxon>
        <taxon>Chordata</taxon>
        <taxon>Craniata</taxon>
        <taxon>Vertebrata</taxon>
        <taxon>Euteleostomi</taxon>
        <taxon>Archelosauria</taxon>
        <taxon>Archosauria</taxon>
        <taxon>Dinosauria</taxon>
        <taxon>Saurischia</taxon>
        <taxon>Theropoda</taxon>
        <taxon>Coelurosauria</taxon>
        <taxon>Aves</taxon>
        <taxon>Neognathae</taxon>
        <taxon>Neoaves</taxon>
        <taxon>Charadriiformes</taxon>
        <taxon>Scolopacidae</taxon>
        <taxon>Calidris</taxon>
    </lineage>
</organism>
<evidence type="ECO:0000256" key="4">
    <source>
        <dbReference type="ARBA" id="ARBA00022833"/>
    </source>
</evidence>
<dbReference type="GO" id="GO:0048384">
    <property type="term" value="P:retinoic acid receptor signaling pathway"/>
    <property type="evidence" value="ECO:0007669"/>
    <property type="project" value="TreeGrafter"/>
</dbReference>
<keyword evidence="6" id="KW-0238">DNA-binding</keyword>
<feature type="compositionally biased region" description="Low complexity" evidence="9">
    <location>
        <begin position="135"/>
        <end position="144"/>
    </location>
</feature>
<evidence type="ECO:0000256" key="5">
    <source>
        <dbReference type="ARBA" id="ARBA00023015"/>
    </source>
</evidence>
<evidence type="ECO:0008006" key="12">
    <source>
        <dbReference type="Google" id="ProtNLM"/>
    </source>
</evidence>
<feature type="compositionally biased region" description="Basic and acidic residues" evidence="9">
    <location>
        <begin position="148"/>
        <end position="162"/>
    </location>
</feature>
<evidence type="ECO:0000256" key="7">
    <source>
        <dbReference type="ARBA" id="ARBA00023163"/>
    </source>
</evidence>
<dbReference type="SUPFAM" id="SSF48508">
    <property type="entry name" value="Nuclear receptor ligand-binding domain"/>
    <property type="match status" value="1"/>
</dbReference>
<protein>
    <recommendedName>
        <fullName evidence="12">Thyroid hormone receptor alpha</fullName>
    </recommendedName>
</protein>
<dbReference type="PANTHER" id="PTHR24082:SF42">
    <property type="entry name" value="THYROID HORMONE RECEPTOR ALPHA"/>
    <property type="match status" value="1"/>
</dbReference>
<keyword evidence="2" id="KW-0479">Metal-binding</keyword>
<keyword evidence="5" id="KW-0805">Transcription regulation</keyword>
<reference evidence="10" key="1">
    <citation type="submission" date="2025-08" db="UniProtKB">
        <authorList>
            <consortium name="Ensembl"/>
        </authorList>
    </citation>
    <scope>IDENTIFICATION</scope>
</reference>
<dbReference type="PRINTS" id="PR00546">
    <property type="entry name" value="THYROIDHORMR"/>
</dbReference>
<dbReference type="GO" id="GO:0008270">
    <property type="term" value="F:zinc ion binding"/>
    <property type="evidence" value="ECO:0007669"/>
    <property type="project" value="UniProtKB-KW"/>
</dbReference>
<proteinExistence type="inferred from homology"/>
<dbReference type="GO" id="GO:0045944">
    <property type="term" value="P:positive regulation of transcription by RNA polymerase II"/>
    <property type="evidence" value="ECO:0007669"/>
    <property type="project" value="TreeGrafter"/>
</dbReference>
<evidence type="ECO:0000313" key="10">
    <source>
        <dbReference type="Ensembl" id="ENSCPGP00000008603.1"/>
    </source>
</evidence>
<feature type="region of interest" description="Disordered" evidence="9">
    <location>
        <begin position="132"/>
        <end position="198"/>
    </location>
</feature>
<dbReference type="Ensembl" id="ENSCPGT00000009447.1">
    <property type="protein sequence ID" value="ENSCPGP00000008603.1"/>
    <property type="gene ID" value="ENSCPGG00000006114.1"/>
</dbReference>
<dbReference type="PANTHER" id="PTHR24082">
    <property type="entry name" value="NUCLEAR HORMONE RECEPTOR"/>
    <property type="match status" value="1"/>
</dbReference>
<dbReference type="GO" id="GO:0030154">
    <property type="term" value="P:cell differentiation"/>
    <property type="evidence" value="ECO:0007669"/>
    <property type="project" value="TreeGrafter"/>
</dbReference>
<feature type="compositionally biased region" description="Basic and acidic residues" evidence="9">
    <location>
        <begin position="171"/>
        <end position="184"/>
    </location>
</feature>
<evidence type="ECO:0000256" key="3">
    <source>
        <dbReference type="ARBA" id="ARBA00022771"/>
    </source>
</evidence>
<dbReference type="AlphaFoldDB" id="A0A8C3JP41"/>
<dbReference type="Proteomes" id="UP000694419">
    <property type="component" value="Unplaced"/>
</dbReference>
<keyword evidence="3" id="KW-0863">Zinc-finger</keyword>
<comment type="similarity">
    <text evidence="1">Belongs to the nuclear hormone receptor family. NR1 subfamily.</text>
</comment>
<dbReference type="GO" id="GO:0004879">
    <property type="term" value="F:nuclear receptor activity"/>
    <property type="evidence" value="ECO:0007669"/>
    <property type="project" value="InterPro"/>
</dbReference>
<dbReference type="InterPro" id="IPR035500">
    <property type="entry name" value="NHR-like_dom_sf"/>
</dbReference>
<dbReference type="GO" id="GO:0002154">
    <property type="term" value="P:thyroid hormone receptor signaling pathway"/>
    <property type="evidence" value="ECO:0007669"/>
    <property type="project" value="TreeGrafter"/>
</dbReference>
<evidence type="ECO:0000256" key="8">
    <source>
        <dbReference type="ARBA" id="ARBA00023170"/>
    </source>
</evidence>
<evidence type="ECO:0000256" key="2">
    <source>
        <dbReference type="ARBA" id="ARBA00022723"/>
    </source>
</evidence>
<evidence type="ECO:0000256" key="1">
    <source>
        <dbReference type="ARBA" id="ARBA00008092"/>
    </source>
</evidence>
<reference evidence="10" key="2">
    <citation type="submission" date="2025-09" db="UniProtKB">
        <authorList>
            <consortium name="Ensembl"/>
        </authorList>
    </citation>
    <scope>IDENTIFICATION</scope>
</reference>
<dbReference type="GO" id="GO:0090575">
    <property type="term" value="C:RNA polymerase II transcription regulator complex"/>
    <property type="evidence" value="ECO:0007669"/>
    <property type="project" value="TreeGrafter"/>
</dbReference>